<dbReference type="InterPro" id="IPR002376">
    <property type="entry name" value="Formyl_transf_N"/>
</dbReference>
<dbReference type="Gene3D" id="3.40.50.12780">
    <property type="entry name" value="N-terminal domain of ligase-like"/>
    <property type="match status" value="1"/>
</dbReference>
<dbReference type="Gene3D" id="3.40.50.12230">
    <property type="match status" value="1"/>
</dbReference>
<dbReference type="InterPro" id="IPR010071">
    <property type="entry name" value="AA_adenyl_dom"/>
</dbReference>
<dbReference type="PANTHER" id="PTHR45527:SF1">
    <property type="entry name" value="FATTY ACID SYNTHASE"/>
    <property type="match status" value="1"/>
</dbReference>
<dbReference type="InterPro" id="IPR042099">
    <property type="entry name" value="ANL_N_sf"/>
</dbReference>
<dbReference type="RefSeq" id="WP_058387116.1">
    <property type="nucleotide sequence ID" value="NZ_CAAAHN010000017.1"/>
</dbReference>
<dbReference type="InterPro" id="IPR036477">
    <property type="entry name" value="Formyl_transf_N_sf"/>
</dbReference>
<dbReference type="InterPro" id="IPR036736">
    <property type="entry name" value="ACP-like_sf"/>
</dbReference>
<keyword evidence="5" id="KW-1185">Reference proteome</keyword>
<dbReference type="Pfam" id="PF00501">
    <property type="entry name" value="AMP-binding"/>
    <property type="match status" value="1"/>
</dbReference>
<dbReference type="PATRIC" id="fig|45065.4.peg.1882"/>
<dbReference type="InterPro" id="IPR020845">
    <property type="entry name" value="AMP-binding_CS"/>
</dbReference>
<dbReference type="InterPro" id="IPR020806">
    <property type="entry name" value="PKS_PP-bd"/>
</dbReference>
<feature type="domain" description="Carrier" evidence="3">
    <location>
        <begin position="1079"/>
        <end position="1154"/>
    </location>
</feature>
<dbReference type="GO" id="GO:0044550">
    <property type="term" value="P:secondary metabolite biosynthetic process"/>
    <property type="evidence" value="ECO:0007669"/>
    <property type="project" value="TreeGrafter"/>
</dbReference>
<dbReference type="PROSITE" id="PS00455">
    <property type="entry name" value="AMP_BINDING"/>
    <property type="match status" value="1"/>
</dbReference>
<dbReference type="STRING" id="45065.Lgee_1732"/>
<dbReference type="InterPro" id="IPR000873">
    <property type="entry name" value="AMP-dep_synth/lig_dom"/>
</dbReference>
<dbReference type="InterPro" id="IPR011034">
    <property type="entry name" value="Formyl_transferase-like_C_sf"/>
</dbReference>
<dbReference type="Pfam" id="PF00550">
    <property type="entry name" value="PP-binding"/>
    <property type="match status" value="1"/>
</dbReference>
<dbReference type="PANTHER" id="PTHR45527">
    <property type="entry name" value="NONRIBOSOMAL PEPTIDE SYNTHETASE"/>
    <property type="match status" value="1"/>
</dbReference>
<dbReference type="Pfam" id="PF00551">
    <property type="entry name" value="Formyl_trans_N"/>
    <property type="match status" value="1"/>
</dbReference>
<keyword evidence="2" id="KW-0597">Phosphoprotein</keyword>
<dbReference type="SUPFAM" id="SSF53474">
    <property type="entry name" value="alpha/beta-Hydrolases"/>
    <property type="match status" value="1"/>
</dbReference>
<dbReference type="GO" id="GO:0003824">
    <property type="term" value="F:catalytic activity"/>
    <property type="evidence" value="ECO:0007669"/>
    <property type="project" value="InterPro"/>
</dbReference>
<dbReference type="SMART" id="SM00824">
    <property type="entry name" value="PKS_TE"/>
    <property type="match status" value="1"/>
</dbReference>
<dbReference type="Pfam" id="PF02911">
    <property type="entry name" value="Formyl_trans_C"/>
    <property type="match status" value="1"/>
</dbReference>
<organism evidence="4 5">
    <name type="scientific">Legionella geestiana</name>
    <dbReference type="NCBI Taxonomy" id="45065"/>
    <lineage>
        <taxon>Bacteria</taxon>
        <taxon>Pseudomonadati</taxon>
        <taxon>Pseudomonadota</taxon>
        <taxon>Gammaproteobacteria</taxon>
        <taxon>Legionellales</taxon>
        <taxon>Legionellaceae</taxon>
        <taxon>Legionella</taxon>
    </lineage>
</organism>
<comment type="caution">
    <text evidence="4">The sequence shown here is derived from an EMBL/GenBank/DDBJ whole genome shotgun (WGS) entry which is preliminary data.</text>
</comment>
<dbReference type="InterPro" id="IPR029058">
    <property type="entry name" value="AB_hydrolase_fold"/>
</dbReference>
<accession>A0A0W0TP89</accession>
<dbReference type="GO" id="GO:0043041">
    <property type="term" value="P:amino acid activation for nonribosomal peptide biosynthetic process"/>
    <property type="evidence" value="ECO:0007669"/>
    <property type="project" value="TreeGrafter"/>
</dbReference>
<evidence type="ECO:0000256" key="1">
    <source>
        <dbReference type="ARBA" id="ARBA00022450"/>
    </source>
</evidence>
<proteinExistence type="predicted"/>
<dbReference type="GO" id="GO:0005737">
    <property type="term" value="C:cytoplasm"/>
    <property type="evidence" value="ECO:0007669"/>
    <property type="project" value="TreeGrafter"/>
</dbReference>
<protein>
    <submittedName>
        <fullName evidence="4">Peptide synthetase, non-ribosomal</fullName>
    </submittedName>
</protein>
<evidence type="ECO:0000313" key="5">
    <source>
        <dbReference type="Proteomes" id="UP000054785"/>
    </source>
</evidence>
<evidence type="ECO:0000259" key="3">
    <source>
        <dbReference type="PROSITE" id="PS50075"/>
    </source>
</evidence>
<dbReference type="NCBIfam" id="TIGR01733">
    <property type="entry name" value="AA-adenyl-dom"/>
    <property type="match status" value="1"/>
</dbReference>
<keyword evidence="1" id="KW-0596">Phosphopantetheine</keyword>
<dbReference type="PROSITE" id="PS51257">
    <property type="entry name" value="PROKAR_LIPOPROTEIN"/>
    <property type="match status" value="1"/>
</dbReference>
<name>A0A0W0TP89_9GAMM</name>
<dbReference type="InterPro" id="IPR045851">
    <property type="entry name" value="AMP-bd_C_sf"/>
</dbReference>
<dbReference type="EMBL" id="LNYC01000070">
    <property type="protein sequence ID" value="KTC97411.1"/>
    <property type="molecule type" value="Genomic_DNA"/>
</dbReference>
<dbReference type="InterPro" id="IPR009081">
    <property type="entry name" value="PP-bd_ACP"/>
</dbReference>
<reference evidence="4 5" key="1">
    <citation type="submission" date="2015-11" db="EMBL/GenBank/DDBJ databases">
        <title>Genomic analysis of 38 Legionella species identifies large and diverse effector repertoires.</title>
        <authorList>
            <person name="Burstein D."/>
            <person name="Amaro F."/>
            <person name="Zusman T."/>
            <person name="Lifshitz Z."/>
            <person name="Cohen O."/>
            <person name="Gilbert J.A."/>
            <person name="Pupko T."/>
            <person name="Shuman H.A."/>
            <person name="Segal G."/>
        </authorList>
    </citation>
    <scope>NUCLEOTIDE SEQUENCE [LARGE SCALE GENOMIC DNA]</scope>
    <source>
        <strain evidence="4 5">ATCC 49504</strain>
    </source>
</reference>
<dbReference type="PROSITE" id="PS00012">
    <property type="entry name" value="PHOSPHOPANTETHEINE"/>
    <property type="match status" value="1"/>
</dbReference>
<gene>
    <name evidence="4" type="ORF">Lgee_1732</name>
</gene>
<dbReference type="Pfam" id="PF13193">
    <property type="entry name" value="AMP-binding_C"/>
    <property type="match status" value="1"/>
</dbReference>
<dbReference type="SMART" id="SM00823">
    <property type="entry name" value="PKS_PP"/>
    <property type="match status" value="1"/>
</dbReference>
<dbReference type="InterPro" id="IPR001031">
    <property type="entry name" value="Thioesterase"/>
</dbReference>
<dbReference type="Gene3D" id="3.40.50.1820">
    <property type="entry name" value="alpha/beta hydrolase"/>
    <property type="match status" value="1"/>
</dbReference>
<dbReference type="InterPro" id="IPR025110">
    <property type="entry name" value="AMP-bd_C"/>
</dbReference>
<dbReference type="InterPro" id="IPR005793">
    <property type="entry name" value="Formyl_trans_C"/>
</dbReference>
<dbReference type="CDD" id="cd05930">
    <property type="entry name" value="A_NRPS"/>
    <property type="match status" value="1"/>
</dbReference>
<dbReference type="GO" id="GO:0031177">
    <property type="term" value="F:phosphopantetheine binding"/>
    <property type="evidence" value="ECO:0007669"/>
    <property type="project" value="InterPro"/>
</dbReference>
<dbReference type="PROSITE" id="PS50075">
    <property type="entry name" value="CARRIER"/>
    <property type="match status" value="1"/>
</dbReference>
<dbReference type="Gene3D" id="3.30.300.30">
    <property type="match status" value="1"/>
</dbReference>
<sequence>MRLSCCLTGEDSLLIQCANRLLAGGHCIVMVVSSCRKVHAFARDHGIPCTTILEDVEKNSIPALDYIFSIVNSRILPPSILALPRFGVINYHDSLLPKFAGLNATSWAILEGETVHGVTWHKACDRVDGGDILCQQRFTIPENATAVMLNLLCYEAAIRSFETLLSMLEKGEAHPHPQNLQERTWYGRRTPLPNLGFIDWRRQSAVQISRLFRALQFGHYPNTVGTLRLGIGKTCYSVTEFTILPETPANKVLPGTLLGHDRKGLRVRLKDAEVDIGGFFAMDGTPVSADTLLVRHGLAAGVRLPSPSASMLAAIALTFPMIARHEPWWVARLQESSTHGMFTKASVVETPQTLVLPLRNFSAHLPQDEPSARMFSAAVLLYLFRLNNHEKTTVHIALPFSEEREASGDFFARHLPLVVAPDASLTLEGMLEYTDSLLKSLQAHQTFCQDVAVRYPLLAKACTEPLLLLDCEGQAVTPESALLHFSLDKKAREIRVTHRLNLQATQGIFQEFLHHLPFHLANLFDGFAHNPHALAADFCFLSALEQNLLLEQWGRGAVRKQDSLSLFARFEAVARRSPKRTALCQGACSMTYEELLTASFKVAQTLENAGVTPGSGVGIYLGRSPAFLAVLFGILRAGCWYVPLETKFPLPKTASLMKAARLKYLFTSEALSQKLASLSEDTLPDTVFLVDEGWADIPQMPVPAFVDAVSPDTLAAVVFTSGTSGVPKGVMVTIGNILNYCDWFLNSTAFDEDGIIDFSSSIAFDLSVPCSIAPLLAGGTIALCDESVKANPRRYLQHLHAHQVTHVEATPGYLELMLEYPEDIKKLDSLRCLLLGADIVRANDVRKWLALCPEHQVFNEYGPTEATVSVTAYRVEAASLAVDAQVPIGRPGHNSICLVLDRHQNLCPVGMKGELCIGGAQVTRGYLFREDLTRARFLEPSRFPGAGRVYRTGDVASWLPCGSLQFAGREDHQIKLHGFRIELSEVETALLSMPHIRQAVAWVEEATGERHLAACLVTDGKVLTTDAVRAFLSAHLPLYMVPSEIFFVDAIPLQENEKIDLRTIRQIGERRRAVVPSLPGKKTLQDELWAIWQSLFNGAVLSRDMDFFALGGDSLSAVRLIAEVRTRFGIAPGLTSLFEHSTFERFARHVYALCAEAKKGRASLCHEGSPLVNLSPRTGALPLFLVHPAGGTVFVYKPLAMRLAGCCGVIGIQDQSHHGKDLVFLSMEDMASYYVEALCKVHTGREVLLGGASFGATVAFEMARQLEALGRKVMFLGLFDGWVRYPDAIMTASTHELLEVRANRHIEMADSERTQLLAREARRRQLLLDYAPEPAAFGATLFKAESIWPEFLPVDSADNGWGALFGERLTLQRVAGDHLTMLELPHVASLADKIRNQLAHLTECSL</sequence>
<dbReference type="SUPFAM" id="SSF56801">
    <property type="entry name" value="Acetyl-CoA synthetase-like"/>
    <property type="match status" value="1"/>
</dbReference>
<evidence type="ECO:0000313" key="4">
    <source>
        <dbReference type="EMBL" id="KTC97411.1"/>
    </source>
</evidence>
<dbReference type="Pfam" id="PF00975">
    <property type="entry name" value="Thioesterase"/>
    <property type="match status" value="1"/>
</dbReference>
<dbReference type="SUPFAM" id="SSF50486">
    <property type="entry name" value="FMT C-terminal domain-like"/>
    <property type="match status" value="1"/>
</dbReference>
<dbReference type="InterPro" id="IPR006162">
    <property type="entry name" value="Ppantetheine_attach_site"/>
</dbReference>
<dbReference type="Proteomes" id="UP000054785">
    <property type="component" value="Unassembled WGS sequence"/>
</dbReference>
<dbReference type="SUPFAM" id="SSF53328">
    <property type="entry name" value="Formyltransferase"/>
    <property type="match status" value="1"/>
</dbReference>
<dbReference type="InterPro" id="IPR020802">
    <property type="entry name" value="TesA-like"/>
</dbReference>
<dbReference type="SUPFAM" id="SSF47336">
    <property type="entry name" value="ACP-like"/>
    <property type="match status" value="1"/>
</dbReference>
<evidence type="ECO:0000256" key="2">
    <source>
        <dbReference type="ARBA" id="ARBA00022553"/>
    </source>
</evidence>
<dbReference type="Gene3D" id="1.10.1200.10">
    <property type="entry name" value="ACP-like"/>
    <property type="match status" value="1"/>
</dbReference>